<gene>
    <name evidence="3" type="ORF">BFJ72_g14370</name>
</gene>
<dbReference type="InterPro" id="IPR027444">
    <property type="entry name" value="H-NS_C_dom"/>
</dbReference>
<evidence type="ECO:0000313" key="4">
    <source>
        <dbReference type="Proteomes" id="UP000283569"/>
    </source>
</evidence>
<dbReference type="InterPro" id="IPR037150">
    <property type="entry name" value="H-NS_C_dom_sf"/>
</dbReference>
<evidence type="ECO:0000256" key="1">
    <source>
        <dbReference type="SAM" id="MobiDB-lite"/>
    </source>
</evidence>
<evidence type="ECO:0000259" key="2">
    <source>
        <dbReference type="SMART" id="SM00528"/>
    </source>
</evidence>
<dbReference type="Proteomes" id="UP000283569">
    <property type="component" value="Unassembled WGS sequence"/>
</dbReference>
<reference evidence="3 4" key="1">
    <citation type="journal article" date="2018" name="Sci. Rep.">
        <title>Characterisation of pathogen-specific regions and novel effector candidates in Fusarium oxysporum f. sp. cepae.</title>
        <authorList>
            <person name="Armitage A.D."/>
            <person name="Taylor A."/>
            <person name="Sobczyk M.K."/>
            <person name="Baxter L."/>
            <person name="Greenfield B.P."/>
            <person name="Bates H.J."/>
            <person name="Wilson F."/>
            <person name="Jackson A.C."/>
            <person name="Ott S."/>
            <person name="Harrison R.J."/>
            <person name="Clarkson J.P."/>
        </authorList>
    </citation>
    <scope>NUCLEOTIDE SEQUENCE [LARGE SCALE GENOMIC DNA]</scope>
    <source>
        <strain evidence="3 4">Fp_A8</strain>
    </source>
</reference>
<dbReference type="SMART" id="SM00528">
    <property type="entry name" value="HNS"/>
    <property type="match status" value="1"/>
</dbReference>
<dbReference type="EMBL" id="MRDB01000105">
    <property type="protein sequence ID" value="RKL23996.1"/>
    <property type="molecule type" value="Genomic_DNA"/>
</dbReference>
<evidence type="ECO:0000313" key="3">
    <source>
        <dbReference type="EMBL" id="RKL23996.1"/>
    </source>
</evidence>
<feature type="region of interest" description="Disordered" evidence="1">
    <location>
        <begin position="54"/>
        <end position="88"/>
    </location>
</feature>
<dbReference type="SUPFAM" id="SSF81273">
    <property type="entry name" value="H-NS histone-like proteins"/>
    <property type="match status" value="1"/>
</dbReference>
<organism evidence="3 4">
    <name type="scientific">Gibberella intermedia</name>
    <name type="common">Bulb rot disease fungus</name>
    <name type="synonym">Fusarium proliferatum</name>
    <dbReference type="NCBI Taxonomy" id="948311"/>
    <lineage>
        <taxon>Eukaryota</taxon>
        <taxon>Fungi</taxon>
        <taxon>Dikarya</taxon>
        <taxon>Ascomycota</taxon>
        <taxon>Pezizomycotina</taxon>
        <taxon>Sordariomycetes</taxon>
        <taxon>Hypocreomycetidae</taxon>
        <taxon>Hypocreales</taxon>
        <taxon>Nectriaceae</taxon>
        <taxon>Fusarium</taxon>
        <taxon>Fusarium fujikuroi species complex</taxon>
    </lineage>
</organism>
<protein>
    <recommendedName>
        <fullName evidence="2">DNA-binding protein H-NS-like C-terminal domain-containing protein</fullName>
    </recommendedName>
</protein>
<proteinExistence type="predicted"/>
<comment type="caution">
    <text evidence="3">The sequence shown here is derived from an EMBL/GenBank/DDBJ whole genome shotgun (WGS) entry which is preliminary data.</text>
</comment>
<dbReference type="Pfam" id="PF00816">
    <property type="entry name" value="Histone_HNS"/>
    <property type="match status" value="1"/>
</dbReference>
<dbReference type="AlphaFoldDB" id="A0A420S3V6"/>
<accession>A0A420S3V6</accession>
<dbReference type="GO" id="GO:0003677">
    <property type="term" value="F:DNA binding"/>
    <property type="evidence" value="ECO:0007669"/>
    <property type="project" value="InterPro"/>
</dbReference>
<feature type="domain" description="DNA-binding protein H-NS-like C-terminal" evidence="2">
    <location>
        <begin position="62"/>
        <end position="103"/>
    </location>
</feature>
<name>A0A420S3V6_GIBIN</name>
<dbReference type="Gene3D" id="4.10.430.10">
    <property type="entry name" value="Histone-like protein H-NS, C-terminal domain"/>
    <property type="match status" value="1"/>
</dbReference>
<sequence length="135" mass="15437">MENNYLELKQKIEAMQSDLERARIAEVPKIVASIKKQIEEYKIAPDELYPGLRSQLAASRSGRSKRDRPAKYRSPTGETWSGGPGRKPMWVREIEAKGEDLDVASRTIIWSLVKQVRVGLVPIFHGLHRRTALER</sequence>